<sequence length="1425" mass="160859">MCYKIAYLILYGITGIAGNPQELEFTRWPGIVTGYIDDPVTLKWTLNKPIDMAWSGNLYLESDVAKEVCGWYFTSFGTVQITYGRSYYLTKVTANIVHGQNSVTFIIYNLEPGDAVYSYMLRIMVTGEGTVIDRHAWIVIYQPPDEPVLITKQTPNGITIECRANSTSIMPSNIPDHLRPIMKYNWMVDKKFADRSPRYKFEGENGNQLILTNIRMSDDRTLQRCVVQETGSKFKKRVSEMLRIRYPPKLTVTQKPNVDHLMRGSEVTLECAPLVTSVYPDYTRLAQIGGTAYFWIWITARPLPRLDEWHWSYSLSNSTNAKITNLEGVDLTTFGNKVVLNITHITRKHYGVYILWTTNEYGGWKPGDLVLYLKPPDGYAPPKLVVSQIPATLITHEQQLRLECFVESKPNSFHFGWRNITSSVPVEIGCTYTEGNKCIFVVPKAVMFYNNTYECVADNGAIGSPVSMKKNLRIYGEPQWVRLDPENHNRESATGMSANFTAWIVGSPLPTPEDWKWSFTPSVYSRTKTSHPGGVYLTVSGHVGRLQINKVTWDHYGVYTITARNEHSVQDHKMSFTLIPSKLEFTRWPGIVTGYIDDPVTLKWTLNKPIDMAWSGNLYLESDVAKEVCGWYFTSFGTVQITYGRSYDLTKVTANIVHGQNSVTFIIYNLEPGDAVYSYMLRIMVTGEGTVIDRHAWIVIYQPPDEPVLITKQTPNGITIECRTNSTSIMPSNIPDHLRPIMKYNWMVDKKFADRSPRYKFEGENGNQLILTNIRMSDDRTLQRCVVQETGSKFKKRVSEMLIIRYPPKLTVTQKPNVDHLMRGSEVTLECAPLVTSVYPDYTRLAQIGGTAYFWIWITARPLPRLDEWHWSYSLSNSTNAKITNLEGVDLTTFGNKVVLNITHITRKHYGVYILWTTNEYGGWKPGDLVLYLKPPDGYAPPKLVVSQIPATLITHEQQLRLECFVESKPNSFHFGWRNITSSVPVEIGCTYTEGNKCIFVVPKAVMFYNNTYECVADNGAIGSPVSMKKNLRIYGEPQWVRLDPENHNRESATGMSANFTAWIVGSPLPTPEDWKWSFTPSVYSRTKTSHPGGVYLTVSGHVGRLQINKVTWDHYGVYTITARNEHSVQDHKMSFTLIPSKLIPLKLTVLQSPDSKLMHGTKLTMTCIAEGEPPPISFGWMNTTGPHPVDLGCTQKNLTHCLLILSKLSVFQSGIYQCMANNGVNITSATAEKHITVDGPPRLITVDNSVRQAQISGTTYFVVKIAGHPTPDLENWRWKFVPSKVAYDNATQPENVDLTPSGNTATLIISKTTRKNYGNYIITTRNKYGDMVDHLVVTLTPPGTPMVTVTRSPAGELMEGSEVTLICVYTGEPIPFSLNWINLTAPDQPALGCTQKNRTHCLLVLSNLSILESGIYQCIVKSSC</sequence>
<dbReference type="SMART" id="SM00409">
    <property type="entry name" value="IG"/>
    <property type="match status" value="7"/>
</dbReference>
<dbReference type="GO" id="GO:0005886">
    <property type="term" value="C:plasma membrane"/>
    <property type="evidence" value="ECO:0007669"/>
    <property type="project" value="TreeGrafter"/>
</dbReference>
<keyword evidence="2" id="KW-0472">Membrane</keyword>
<feature type="domain" description="Ig-like" evidence="6">
    <location>
        <begin position="707"/>
        <end position="799"/>
    </location>
</feature>
<evidence type="ECO:0000256" key="1">
    <source>
        <dbReference type="ARBA" id="ARBA00004479"/>
    </source>
</evidence>
<reference evidence="7" key="1">
    <citation type="journal article" date="2023" name="Mol. Biol. Evol.">
        <title>Third-Generation Sequencing Reveals the Adaptive Role of the Epigenome in Three Deep-Sea Polychaetes.</title>
        <authorList>
            <person name="Perez M."/>
            <person name="Aroh O."/>
            <person name="Sun Y."/>
            <person name="Lan Y."/>
            <person name="Juniper S.K."/>
            <person name="Young C.R."/>
            <person name="Angers B."/>
            <person name="Qian P.Y."/>
        </authorList>
    </citation>
    <scope>NUCLEOTIDE SEQUENCE</scope>
    <source>
        <strain evidence="7">P08H-3</strain>
    </source>
</reference>
<comment type="subcellular location">
    <subcellularLocation>
        <location evidence="1">Membrane</location>
        <topology evidence="1">Single-pass type I membrane protein</topology>
    </subcellularLocation>
</comment>
<dbReference type="InterPro" id="IPR007110">
    <property type="entry name" value="Ig-like_dom"/>
</dbReference>
<gene>
    <name evidence="7" type="ORF">LSH36_951g02013</name>
</gene>
<dbReference type="EMBL" id="JAODUP010000951">
    <property type="protein sequence ID" value="KAK2142466.1"/>
    <property type="molecule type" value="Genomic_DNA"/>
</dbReference>
<name>A0AAD9MSR2_9ANNE</name>
<keyword evidence="4" id="KW-0325">Glycoprotein</keyword>
<evidence type="ECO:0000313" key="7">
    <source>
        <dbReference type="EMBL" id="KAK2142466.1"/>
    </source>
</evidence>
<dbReference type="Proteomes" id="UP001208570">
    <property type="component" value="Unassembled WGS sequence"/>
</dbReference>
<protein>
    <recommendedName>
        <fullName evidence="6">Ig-like domain-containing protein</fullName>
    </recommendedName>
</protein>
<evidence type="ECO:0000313" key="8">
    <source>
        <dbReference type="Proteomes" id="UP001208570"/>
    </source>
</evidence>
<dbReference type="GO" id="GO:0098609">
    <property type="term" value="P:cell-cell adhesion"/>
    <property type="evidence" value="ECO:0007669"/>
    <property type="project" value="TreeGrafter"/>
</dbReference>
<dbReference type="SUPFAM" id="SSF48726">
    <property type="entry name" value="Immunoglobulin"/>
    <property type="match status" value="9"/>
</dbReference>
<feature type="domain" description="Ig-like" evidence="6">
    <location>
        <begin position="1346"/>
        <end position="1425"/>
    </location>
</feature>
<keyword evidence="8" id="KW-1185">Reference proteome</keyword>
<dbReference type="Pfam" id="PF13927">
    <property type="entry name" value="Ig_3"/>
    <property type="match status" value="1"/>
</dbReference>
<accession>A0AAD9MSR2</accession>
<evidence type="ECO:0000259" key="6">
    <source>
        <dbReference type="PROSITE" id="PS50835"/>
    </source>
</evidence>
<organism evidence="7 8">
    <name type="scientific">Paralvinella palmiformis</name>
    <dbReference type="NCBI Taxonomy" id="53620"/>
    <lineage>
        <taxon>Eukaryota</taxon>
        <taxon>Metazoa</taxon>
        <taxon>Spiralia</taxon>
        <taxon>Lophotrochozoa</taxon>
        <taxon>Annelida</taxon>
        <taxon>Polychaeta</taxon>
        <taxon>Sedentaria</taxon>
        <taxon>Canalipalpata</taxon>
        <taxon>Terebellida</taxon>
        <taxon>Terebelliformia</taxon>
        <taxon>Alvinellidae</taxon>
        <taxon>Paralvinella</taxon>
    </lineage>
</organism>
<dbReference type="GO" id="GO:0005911">
    <property type="term" value="C:cell-cell junction"/>
    <property type="evidence" value="ECO:0007669"/>
    <property type="project" value="TreeGrafter"/>
</dbReference>
<feature type="domain" description="Ig-like" evidence="6">
    <location>
        <begin position="942"/>
        <end position="1033"/>
    </location>
</feature>
<keyword evidence="3" id="KW-1015">Disulfide bond</keyword>
<feature type="domain" description="Ig-like" evidence="6">
    <location>
        <begin position="147"/>
        <end position="239"/>
    </location>
</feature>
<dbReference type="InterPro" id="IPR051275">
    <property type="entry name" value="Cell_adhesion_signaling"/>
</dbReference>
<proteinExistence type="predicted"/>
<evidence type="ECO:0000256" key="5">
    <source>
        <dbReference type="ARBA" id="ARBA00023319"/>
    </source>
</evidence>
<comment type="caution">
    <text evidence="7">The sequence shown here is derived from an EMBL/GenBank/DDBJ whole genome shotgun (WGS) entry which is preliminary data.</text>
</comment>
<evidence type="ECO:0000256" key="3">
    <source>
        <dbReference type="ARBA" id="ARBA00023157"/>
    </source>
</evidence>
<dbReference type="GO" id="GO:0050839">
    <property type="term" value="F:cell adhesion molecule binding"/>
    <property type="evidence" value="ECO:0007669"/>
    <property type="project" value="TreeGrafter"/>
</dbReference>
<dbReference type="InterPro" id="IPR013783">
    <property type="entry name" value="Ig-like_fold"/>
</dbReference>
<dbReference type="PROSITE" id="PS50835">
    <property type="entry name" value="IG_LIKE"/>
    <property type="match status" value="6"/>
</dbReference>
<feature type="domain" description="Ig-like" evidence="6">
    <location>
        <begin position="1145"/>
        <end position="1237"/>
    </location>
</feature>
<dbReference type="InterPro" id="IPR036179">
    <property type="entry name" value="Ig-like_dom_sf"/>
</dbReference>
<feature type="domain" description="Ig-like" evidence="6">
    <location>
        <begin position="382"/>
        <end position="473"/>
    </location>
</feature>
<evidence type="ECO:0000256" key="4">
    <source>
        <dbReference type="ARBA" id="ARBA00023180"/>
    </source>
</evidence>
<evidence type="ECO:0000256" key="2">
    <source>
        <dbReference type="ARBA" id="ARBA00023136"/>
    </source>
</evidence>
<dbReference type="Gene3D" id="2.60.40.10">
    <property type="entry name" value="Immunoglobulins"/>
    <property type="match status" value="5"/>
</dbReference>
<dbReference type="PANTHER" id="PTHR11640">
    <property type="entry name" value="NEPHRIN"/>
    <property type="match status" value="1"/>
</dbReference>
<dbReference type="PANTHER" id="PTHR11640:SF31">
    <property type="entry name" value="IRREGULAR CHIASM C-ROUGHEST PROTEIN-RELATED"/>
    <property type="match status" value="1"/>
</dbReference>
<keyword evidence="5" id="KW-0393">Immunoglobulin domain</keyword>
<dbReference type="InterPro" id="IPR003599">
    <property type="entry name" value="Ig_sub"/>
</dbReference>